<dbReference type="Pfam" id="PF05751">
    <property type="entry name" value="FixH"/>
    <property type="match status" value="1"/>
</dbReference>
<sequence>MEKPVTQLPCRWQFLILLLLAIFLLGMGTSMFISFEKGSKVTDADYYQHGLNYAKSKTGAYNAGLDWVMSATLAGSDLQVRVHDEKGAPVRGGKLLFQTRNGNEKEVLPLTETSPGVFVAPWPVSGQGELRGELLFTKGESVASQKVVFFN</sequence>
<evidence type="ECO:0000313" key="2">
    <source>
        <dbReference type="EMBL" id="MBJ6749264.1"/>
    </source>
</evidence>
<comment type="caution">
    <text evidence="2">The sequence shown here is derived from an EMBL/GenBank/DDBJ whole genome shotgun (WGS) entry which is preliminary data.</text>
</comment>
<keyword evidence="1" id="KW-0472">Membrane</keyword>
<gene>
    <name evidence="2" type="ORF">JFN91_03470</name>
</gene>
<protein>
    <submittedName>
        <fullName evidence="2">FixH family protein</fullName>
    </submittedName>
</protein>
<evidence type="ECO:0000313" key="3">
    <source>
        <dbReference type="Proteomes" id="UP000614714"/>
    </source>
</evidence>
<keyword evidence="3" id="KW-1185">Reference proteome</keyword>
<dbReference type="EMBL" id="JAEMHL010000002">
    <property type="protein sequence ID" value="MBJ6749264.1"/>
    <property type="molecule type" value="Genomic_DNA"/>
</dbReference>
<dbReference type="RefSeq" id="WP_199387829.1">
    <property type="nucleotide sequence ID" value="NZ_JAEMHL010000002.1"/>
</dbReference>
<keyword evidence="1" id="KW-1133">Transmembrane helix</keyword>
<dbReference type="InterPro" id="IPR008620">
    <property type="entry name" value="FixH"/>
</dbReference>
<organism evidence="2 3">
    <name type="scientific">Geomonas anaerohicana</name>
    <dbReference type="NCBI Taxonomy" id="2798583"/>
    <lineage>
        <taxon>Bacteria</taxon>
        <taxon>Pseudomonadati</taxon>
        <taxon>Thermodesulfobacteriota</taxon>
        <taxon>Desulfuromonadia</taxon>
        <taxon>Geobacterales</taxon>
        <taxon>Geobacteraceae</taxon>
        <taxon>Geomonas</taxon>
    </lineage>
</organism>
<keyword evidence="1" id="KW-0812">Transmembrane</keyword>
<proteinExistence type="predicted"/>
<dbReference type="Proteomes" id="UP000614714">
    <property type="component" value="Unassembled WGS sequence"/>
</dbReference>
<accession>A0ABS0YAV5</accession>
<feature type="transmembrane region" description="Helical" evidence="1">
    <location>
        <begin position="12"/>
        <end position="33"/>
    </location>
</feature>
<name>A0ABS0YAV5_9BACT</name>
<evidence type="ECO:0000256" key="1">
    <source>
        <dbReference type="SAM" id="Phobius"/>
    </source>
</evidence>
<reference evidence="2 3" key="1">
    <citation type="submission" date="2020-12" db="EMBL/GenBank/DDBJ databases">
        <title>Geomonas sp. Red421, isolated from paddy soil.</title>
        <authorList>
            <person name="Xu Z."/>
            <person name="Zhang Z."/>
            <person name="Masuda Y."/>
            <person name="Itoh H."/>
            <person name="Senoo K."/>
        </authorList>
    </citation>
    <scope>NUCLEOTIDE SEQUENCE [LARGE SCALE GENOMIC DNA]</scope>
    <source>
        <strain evidence="2 3">Red421</strain>
    </source>
</reference>